<organism evidence="3 4">
    <name type="scientific">Rehaibacterium terrae</name>
    <dbReference type="NCBI Taxonomy" id="1341696"/>
    <lineage>
        <taxon>Bacteria</taxon>
        <taxon>Pseudomonadati</taxon>
        <taxon>Pseudomonadota</taxon>
        <taxon>Gammaproteobacteria</taxon>
        <taxon>Lysobacterales</taxon>
        <taxon>Lysobacteraceae</taxon>
        <taxon>Rehaibacterium</taxon>
    </lineage>
</organism>
<dbReference type="Pfam" id="PF04366">
    <property type="entry name" value="Ysc84"/>
    <property type="match status" value="1"/>
</dbReference>
<evidence type="ECO:0000256" key="1">
    <source>
        <dbReference type="SAM" id="SignalP"/>
    </source>
</evidence>
<accession>A0A7W8DD73</accession>
<keyword evidence="1" id="KW-0732">Signal</keyword>
<feature type="domain" description="Ysc84 actin-binding" evidence="2">
    <location>
        <begin position="92"/>
        <end position="175"/>
    </location>
</feature>
<dbReference type="InterPro" id="IPR007461">
    <property type="entry name" value="Ysc84_actin-binding"/>
</dbReference>
<gene>
    <name evidence="3" type="ORF">HNQ58_000640</name>
</gene>
<comment type="caution">
    <text evidence="3">The sequence shown here is derived from an EMBL/GenBank/DDBJ whole genome shotgun (WGS) entry which is preliminary data.</text>
</comment>
<name>A0A7W8DD73_9GAMM</name>
<protein>
    <submittedName>
        <fullName evidence="3">Lipid-binding SYLF domain-containing protein</fullName>
    </submittedName>
</protein>
<proteinExistence type="predicted"/>
<keyword evidence="4" id="KW-1185">Reference proteome</keyword>
<sequence length="179" mass="18998">MNKLLIALFAVALLALGQTGHAADARTIDKRVQETLQNLYRHAPALRPVVNNAAGVLVFPRVYKAGIGIGGDYGEGALLEGGRTTGYYNIVSGSVGFQLGAQRRAQIIVFTDRDALARFKATNGWKAGVDASVVLVDLGAAGNIDTNTAREPVLGFVLGEKGLMYNATLEGSKITRIQR</sequence>
<dbReference type="AlphaFoldDB" id="A0A7W8DD73"/>
<reference evidence="3 4" key="1">
    <citation type="submission" date="2020-08" db="EMBL/GenBank/DDBJ databases">
        <title>Genomic Encyclopedia of Type Strains, Phase IV (KMG-IV): sequencing the most valuable type-strain genomes for metagenomic binning, comparative biology and taxonomic classification.</title>
        <authorList>
            <person name="Goeker M."/>
        </authorList>
    </citation>
    <scope>NUCLEOTIDE SEQUENCE [LARGE SCALE GENOMIC DNA]</scope>
    <source>
        <strain evidence="3 4">DSM 25897</strain>
    </source>
</reference>
<dbReference type="EMBL" id="JACHHX010000003">
    <property type="protein sequence ID" value="MBB5014764.1"/>
    <property type="molecule type" value="Genomic_DNA"/>
</dbReference>
<evidence type="ECO:0000313" key="3">
    <source>
        <dbReference type="EMBL" id="MBB5014764.1"/>
    </source>
</evidence>
<dbReference type="CDD" id="cd11524">
    <property type="entry name" value="SYLF"/>
    <property type="match status" value="1"/>
</dbReference>
<dbReference type="RefSeq" id="WP_183947338.1">
    <property type="nucleotide sequence ID" value="NZ_JACHHX010000003.1"/>
</dbReference>
<evidence type="ECO:0000313" key="4">
    <source>
        <dbReference type="Proteomes" id="UP000519004"/>
    </source>
</evidence>
<dbReference type="Proteomes" id="UP000519004">
    <property type="component" value="Unassembled WGS sequence"/>
</dbReference>
<feature type="signal peptide" evidence="1">
    <location>
        <begin position="1"/>
        <end position="22"/>
    </location>
</feature>
<feature type="chain" id="PRO_5030628916" evidence="1">
    <location>
        <begin position="23"/>
        <end position="179"/>
    </location>
</feature>
<evidence type="ECO:0000259" key="2">
    <source>
        <dbReference type="Pfam" id="PF04366"/>
    </source>
</evidence>